<dbReference type="OrthoDB" id="4563658at2"/>
<reference evidence="1 2" key="1">
    <citation type="submission" date="2015-02" db="EMBL/GenBank/DDBJ databases">
        <authorList>
            <person name="Ju K.-S."/>
            <person name="Doroghazi J.R."/>
            <person name="Metcalf W."/>
        </authorList>
    </citation>
    <scope>NUCLEOTIDE SEQUENCE [LARGE SCALE GENOMIC DNA]</scope>
    <source>
        <strain evidence="1 2">NRRL ISP-5550</strain>
    </source>
</reference>
<dbReference type="RefSeq" id="WP_045946162.1">
    <property type="nucleotide sequence ID" value="NZ_JZWV01000095.1"/>
</dbReference>
<dbReference type="Proteomes" id="UP000033551">
    <property type="component" value="Unassembled WGS sequence"/>
</dbReference>
<evidence type="ECO:0000313" key="1">
    <source>
        <dbReference type="EMBL" id="KJY37737.1"/>
    </source>
</evidence>
<sequence>MITSEPVGEWFWEPAPVSDAAENGTARALGLLSDARNVLASLGLVAEGGTVSVVLSDRRAMASPLFAVRDVPVEAGDALGAGAAAAAAEAAAVGLLPDRLLTLSLKLPGEWTESGARRRAEKLFTVRVDVWGEGGVVLVLSTYADAWLTQDLRERPQPEVAAENAPRLTAALKRISESTGSEIDPGDATRHARPTAEGFADLLAEGAEYDDSWSTFEVPARWKRLMKLVPGDSAGQDYESSTEHPVRYAHVRQGEQVLGYLWAAVGDEAAGYEPRTAAGDAAFEAGVPWLLKLRDLRLRGFGPLEALNELLGGSADGSAVESVVHEAASLDALEELSGRY</sequence>
<organism evidence="1 2">
    <name type="scientific">Streptomyces katrae</name>
    <dbReference type="NCBI Taxonomy" id="68223"/>
    <lineage>
        <taxon>Bacteria</taxon>
        <taxon>Bacillati</taxon>
        <taxon>Actinomycetota</taxon>
        <taxon>Actinomycetes</taxon>
        <taxon>Kitasatosporales</taxon>
        <taxon>Streptomycetaceae</taxon>
        <taxon>Streptomyces</taxon>
    </lineage>
</organism>
<dbReference type="EMBL" id="JZWV01000095">
    <property type="protein sequence ID" value="KJY37737.1"/>
    <property type="molecule type" value="Genomic_DNA"/>
</dbReference>
<proteinExistence type="predicted"/>
<keyword evidence="2" id="KW-1185">Reference proteome</keyword>
<dbReference type="AlphaFoldDB" id="A0A0F4JTP6"/>
<accession>A0A0F4JTP6</accession>
<comment type="caution">
    <text evidence="1">The sequence shown here is derived from an EMBL/GenBank/DDBJ whole genome shotgun (WGS) entry which is preliminary data.</text>
</comment>
<dbReference type="PATRIC" id="fig|68223.7.peg.1351"/>
<gene>
    <name evidence="1" type="ORF">VR44_05180</name>
</gene>
<protein>
    <submittedName>
        <fullName evidence="1">Uncharacterized protein</fullName>
    </submittedName>
</protein>
<name>A0A0F4JTP6_9ACTN</name>
<evidence type="ECO:0000313" key="2">
    <source>
        <dbReference type="Proteomes" id="UP000033551"/>
    </source>
</evidence>